<gene>
    <name evidence="7" type="ORF">GCM10011571_19370</name>
</gene>
<keyword evidence="3 6" id="KW-0812">Transmembrane</keyword>
<keyword evidence="8" id="KW-1185">Reference proteome</keyword>
<dbReference type="Gene3D" id="1.20.1250.20">
    <property type="entry name" value="MFS general substrate transporter like domains"/>
    <property type="match status" value="1"/>
</dbReference>
<reference evidence="7" key="2">
    <citation type="submission" date="2020-09" db="EMBL/GenBank/DDBJ databases">
        <authorList>
            <person name="Sun Q."/>
            <person name="Zhou Y."/>
        </authorList>
    </citation>
    <scope>NUCLEOTIDE SEQUENCE</scope>
    <source>
        <strain evidence="7">CGMCC 1.15179</strain>
    </source>
</reference>
<comment type="caution">
    <text evidence="7">The sequence shown here is derived from an EMBL/GenBank/DDBJ whole genome shotgun (WGS) entry which is preliminary data.</text>
</comment>
<accession>A0A8J2YE45</accession>
<feature type="transmembrane region" description="Helical" evidence="6">
    <location>
        <begin position="229"/>
        <end position="251"/>
    </location>
</feature>
<feature type="transmembrane region" description="Helical" evidence="6">
    <location>
        <begin position="12"/>
        <end position="33"/>
    </location>
</feature>
<feature type="transmembrane region" description="Helical" evidence="6">
    <location>
        <begin position="39"/>
        <end position="63"/>
    </location>
</feature>
<dbReference type="PANTHER" id="PTHR23513:SF19">
    <property type="entry name" value="MAJOR FACILITATOR SUPERFAMILY (MFS) PROFILE DOMAIN-CONTAINING PROTEIN"/>
    <property type="match status" value="1"/>
</dbReference>
<reference evidence="7" key="1">
    <citation type="journal article" date="2014" name="Int. J. Syst. Evol. Microbiol.">
        <title>Complete genome sequence of Corynebacterium casei LMG S-19264T (=DSM 44701T), isolated from a smear-ripened cheese.</title>
        <authorList>
            <consortium name="US DOE Joint Genome Institute (JGI-PGF)"/>
            <person name="Walter F."/>
            <person name="Albersmeier A."/>
            <person name="Kalinowski J."/>
            <person name="Ruckert C."/>
        </authorList>
    </citation>
    <scope>NUCLEOTIDE SEQUENCE</scope>
    <source>
        <strain evidence="7">CGMCC 1.15179</strain>
    </source>
</reference>
<comment type="subcellular location">
    <subcellularLocation>
        <location evidence="1">Cell membrane</location>
        <topology evidence="1">Multi-pass membrane protein</topology>
    </subcellularLocation>
</comment>
<name>A0A8J2YE45_9BACL</name>
<dbReference type="InterPro" id="IPR011701">
    <property type="entry name" value="MFS"/>
</dbReference>
<dbReference type="GO" id="GO:0022857">
    <property type="term" value="F:transmembrane transporter activity"/>
    <property type="evidence" value="ECO:0007669"/>
    <property type="project" value="InterPro"/>
</dbReference>
<evidence type="ECO:0000256" key="5">
    <source>
        <dbReference type="ARBA" id="ARBA00023136"/>
    </source>
</evidence>
<evidence type="ECO:0000313" key="8">
    <source>
        <dbReference type="Proteomes" id="UP000625210"/>
    </source>
</evidence>
<feature type="transmembrane region" description="Helical" evidence="6">
    <location>
        <begin position="75"/>
        <end position="94"/>
    </location>
</feature>
<keyword evidence="2" id="KW-1003">Cell membrane</keyword>
<evidence type="ECO:0000256" key="2">
    <source>
        <dbReference type="ARBA" id="ARBA00022475"/>
    </source>
</evidence>
<dbReference type="AlphaFoldDB" id="A0A8J2YE45"/>
<feature type="transmembrane region" description="Helical" evidence="6">
    <location>
        <begin position="311"/>
        <end position="327"/>
    </location>
</feature>
<proteinExistence type="predicted"/>
<evidence type="ECO:0000256" key="1">
    <source>
        <dbReference type="ARBA" id="ARBA00004651"/>
    </source>
</evidence>
<evidence type="ECO:0000313" key="7">
    <source>
        <dbReference type="EMBL" id="GGE17746.1"/>
    </source>
</evidence>
<feature type="transmembrane region" description="Helical" evidence="6">
    <location>
        <begin position="374"/>
        <end position="398"/>
    </location>
</feature>
<feature type="transmembrane region" description="Helical" evidence="6">
    <location>
        <begin position="100"/>
        <end position="118"/>
    </location>
</feature>
<dbReference type="PANTHER" id="PTHR23513">
    <property type="entry name" value="INTEGRAL MEMBRANE EFFLUX PROTEIN-RELATED"/>
    <property type="match status" value="1"/>
</dbReference>
<organism evidence="7 8">
    <name type="scientific">Marinithermofilum abyssi</name>
    <dbReference type="NCBI Taxonomy" id="1571185"/>
    <lineage>
        <taxon>Bacteria</taxon>
        <taxon>Bacillati</taxon>
        <taxon>Bacillota</taxon>
        <taxon>Bacilli</taxon>
        <taxon>Bacillales</taxon>
        <taxon>Thermoactinomycetaceae</taxon>
        <taxon>Marinithermofilum</taxon>
    </lineage>
</organism>
<keyword evidence="5 6" id="KW-0472">Membrane</keyword>
<dbReference type="CDD" id="cd06173">
    <property type="entry name" value="MFS_MefA_like"/>
    <property type="match status" value="1"/>
</dbReference>
<evidence type="ECO:0000256" key="3">
    <source>
        <dbReference type="ARBA" id="ARBA00022692"/>
    </source>
</evidence>
<evidence type="ECO:0000256" key="4">
    <source>
        <dbReference type="ARBA" id="ARBA00022989"/>
    </source>
</evidence>
<dbReference type="RefSeq" id="WP_188647691.1">
    <property type="nucleotide sequence ID" value="NZ_BMHQ01000006.1"/>
</dbReference>
<protein>
    <submittedName>
        <fullName evidence="7">MFS transporter</fullName>
    </submittedName>
</protein>
<dbReference type="Pfam" id="PF07690">
    <property type="entry name" value="MFS_1"/>
    <property type="match status" value="1"/>
</dbReference>
<dbReference type="InterPro" id="IPR036259">
    <property type="entry name" value="MFS_trans_sf"/>
</dbReference>
<evidence type="ECO:0000256" key="6">
    <source>
        <dbReference type="SAM" id="Phobius"/>
    </source>
</evidence>
<dbReference type="GO" id="GO:0005886">
    <property type="term" value="C:plasma membrane"/>
    <property type="evidence" value="ECO:0007669"/>
    <property type="project" value="UniProtKB-SubCell"/>
</dbReference>
<dbReference type="Proteomes" id="UP000625210">
    <property type="component" value="Unassembled WGS sequence"/>
</dbReference>
<keyword evidence="4 6" id="KW-1133">Transmembrane helix</keyword>
<feature type="transmembrane region" description="Helical" evidence="6">
    <location>
        <begin position="348"/>
        <end position="368"/>
    </location>
</feature>
<feature type="transmembrane region" description="Helical" evidence="6">
    <location>
        <begin position="263"/>
        <end position="280"/>
    </location>
</feature>
<sequence>MKLPVSFRFMWLGQATFTLGDGFYIMASITWLYRETHSATFAAMVPFIRVGARMLSGLFAPLLMERIPLIRLLQFSHWAQAIWLAILTAVLLWAPTGMVFYPLLVILLFTSMVDGWMIPSRNAMVPRLVSDEELIRANGWLAATDQVVLLASWSLGGLIVAFGGIPCSLALTSLLYIAAALALSFVSSSVSFPTEEETKQPPRTQTTLGAGWILLWQDPRLRTITLMDIIEYLAGTVWIGAIILVFVKEILHQSEAWWGYLNASYYLGTILGGALVLFFSRVLEKRLYAAMACGSITTSLLTLVFASVPVPWLSLLLAVLMGPAYEIRDVSQRTLFQRMISKRNLPQVMAAHSTLLNATFGLSVFLIGATADAWGIRAVYFLAAGLLAISAGMGLTLIRQKNGSVQSMVGQDR</sequence>
<dbReference type="EMBL" id="BMHQ01000006">
    <property type="protein sequence ID" value="GGE17746.1"/>
    <property type="molecule type" value="Genomic_DNA"/>
</dbReference>
<dbReference type="SUPFAM" id="SSF103473">
    <property type="entry name" value="MFS general substrate transporter"/>
    <property type="match status" value="1"/>
</dbReference>